<feature type="compositionally biased region" description="Low complexity" evidence="1">
    <location>
        <begin position="75"/>
        <end position="90"/>
    </location>
</feature>
<evidence type="ECO:0000256" key="1">
    <source>
        <dbReference type="SAM" id="MobiDB-lite"/>
    </source>
</evidence>
<reference evidence="2 3" key="1">
    <citation type="journal article" date="2019" name="G3 (Bethesda)">
        <title>Sequencing of a Wild Apple (Malus baccata) Genome Unravels the Differences Between Cultivated and Wild Apple Species Regarding Disease Resistance and Cold Tolerance.</title>
        <authorList>
            <person name="Chen X."/>
        </authorList>
    </citation>
    <scope>NUCLEOTIDE SEQUENCE [LARGE SCALE GENOMIC DNA]</scope>
    <source>
        <strain evidence="3">cv. Shandingzi</strain>
        <tissue evidence="2">Leaves</tissue>
    </source>
</reference>
<organism evidence="2 3">
    <name type="scientific">Malus baccata</name>
    <name type="common">Siberian crab apple</name>
    <name type="synonym">Pyrus baccata</name>
    <dbReference type="NCBI Taxonomy" id="106549"/>
    <lineage>
        <taxon>Eukaryota</taxon>
        <taxon>Viridiplantae</taxon>
        <taxon>Streptophyta</taxon>
        <taxon>Embryophyta</taxon>
        <taxon>Tracheophyta</taxon>
        <taxon>Spermatophyta</taxon>
        <taxon>Magnoliopsida</taxon>
        <taxon>eudicotyledons</taxon>
        <taxon>Gunneridae</taxon>
        <taxon>Pentapetalae</taxon>
        <taxon>rosids</taxon>
        <taxon>fabids</taxon>
        <taxon>Rosales</taxon>
        <taxon>Rosaceae</taxon>
        <taxon>Amygdaloideae</taxon>
        <taxon>Maleae</taxon>
        <taxon>Malus</taxon>
    </lineage>
</organism>
<dbReference type="EMBL" id="VIEB01000064">
    <property type="protein sequence ID" value="TQE08832.1"/>
    <property type="molecule type" value="Genomic_DNA"/>
</dbReference>
<accession>A0A540NCS8</accession>
<keyword evidence="3" id="KW-1185">Reference proteome</keyword>
<dbReference type="Proteomes" id="UP000315295">
    <property type="component" value="Unassembled WGS sequence"/>
</dbReference>
<gene>
    <name evidence="2" type="ORF">C1H46_005550</name>
</gene>
<protein>
    <submittedName>
        <fullName evidence="2">Uncharacterized protein</fullName>
    </submittedName>
</protein>
<comment type="caution">
    <text evidence="2">The sequence shown here is derived from an EMBL/GenBank/DDBJ whole genome shotgun (WGS) entry which is preliminary data.</text>
</comment>
<feature type="region of interest" description="Disordered" evidence="1">
    <location>
        <begin position="26"/>
        <end position="90"/>
    </location>
</feature>
<evidence type="ECO:0000313" key="2">
    <source>
        <dbReference type="EMBL" id="TQE08832.1"/>
    </source>
</evidence>
<name>A0A540NCS8_MALBA</name>
<sequence length="90" mass="10250">MVPSKTYFSVTEFLIWRISAHKRSLVTNQNLGTDKINNKKRGHTNGHGHEHTQNTTKPRKKLLVAQLHSKNRAHSSSPRLNNRSSPALSR</sequence>
<proteinExistence type="predicted"/>
<dbReference type="AlphaFoldDB" id="A0A540NCS8"/>
<evidence type="ECO:0000313" key="3">
    <source>
        <dbReference type="Proteomes" id="UP000315295"/>
    </source>
</evidence>